<organism evidence="1 2">
    <name type="scientific">Fusobacterium mortiferum</name>
    <dbReference type="NCBI Taxonomy" id="850"/>
    <lineage>
        <taxon>Bacteria</taxon>
        <taxon>Fusobacteriati</taxon>
        <taxon>Fusobacteriota</taxon>
        <taxon>Fusobacteriia</taxon>
        <taxon>Fusobacteriales</taxon>
        <taxon>Fusobacteriaceae</taxon>
        <taxon>Fusobacterium</taxon>
    </lineage>
</organism>
<evidence type="ECO:0000313" key="2">
    <source>
        <dbReference type="Proteomes" id="UP000284676"/>
    </source>
</evidence>
<dbReference type="GeneID" id="62763775"/>
<dbReference type="Gene3D" id="1.25.10.90">
    <property type="match status" value="1"/>
</dbReference>
<dbReference type="CDD" id="cd06561">
    <property type="entry name" value="AlkD_like"/>
    <property type="match status" value="1"/>
</dbReference>
<protein>
    <submittedName>
        <fullName evidence="1">DNA alkylation repair protein</fullName>
    </submittedName>
</protein>
<dbReference type="AlphaFoldDB" id="A0A414PUL6"/>
<dbReference type="PANTHER" id="PTHR34070">
    <property type="entry name" value="ARMADILLO-TYPE FOLD"/>
    <property type="match status" value="1"/>
</dbReference>
<comment type="caution">
    <text evidence="1">The sequence shown here is derived from an EMBL/GenBank/DDBJ whole genome shotgun (WGS) entry which is preliminary data.</text>
</comment>
<dbReference type="PANTHER" id="PTHR34070:SF1">
    <property type="entry name" value="DNA ALKYLATION REPAIR PROTEIN"/>
    <property type="match status" value="1"/>
</dbReference>
<dbReference type="Pfam" id="PF08713">
    <property type="entry name" value="DNA_alkylation"/>
    <property type="match status" value="1"/>
</dbReference>
<dbReference type="EMBL" id="QRHL01000009">
    <property type="protein sequence ID" value="RHF72265.1"/>
    <property type="molecule type" value="Genomic_DNA"/>
</dbReference>
<dbReference type="RefSeq" id="WP_005885473.1">
    <property type="nucleotide sequence ID" value="NZ_CABMMQ010000002.1"/>
</dbReference>
<dbReference type="Proteomes" id="UP000284676">
    <property type="component" value="Unassembled WGS sequence"/>
</dbReference>
<gene>
    <name evidence="1" type="ORF">DW663_06690</name>
</gene>
<evidence type="ECO:0000313" key="1">
    <source>
        <dbReference type="EMBL" id="RHF72265.1"/>
    </source>
</evidence>
<name>A0A414PUL6_FUSMR</name>
<proteinExistence type="predicted"/>
<accession>A0A414PUL6</accession>
<dbReference type="InterPro" id="IPR014825">
    <property type="entry name" value="DNA_alkylation"/>
</dbReference>
<dbReference type="SUPFAM" id="SSF48371">
    <property type="entry name" value="ARM repeat"/>
    <property type="match status" value="1"/>
</dbReference>
<sequence>MDLKNIIWNKETYQEFINYLIALEDIKYKNFHSKLLGIEKSLIGIRTPKLKEITKEISKGKWKEFIEYSQNTYYEEGVIRGLVLGFIKVDYEVRKRYIDSFITEIDNWATCDIVVSNLKFLKKEKDIYYNFIKECVSSNDNWRIRFGLVTLLGYYLEENYIDEIFYLCTNITNREYYVKMAQAWLISIMFIKFREKTLDYLKENTLDNWIQNKTIQKIRESIRVSKEDKDLVLTFKR</sequence>
<dbReference type="InterPro" id="IPR016024">
    <property type="entry name" value="ARM-type_fold"/>
</dbReference>
<reference evidence="1 2" key="1">
    <citation type="submission" date="2018-08" db="EMBL/GenBank/DDBJ databases">
        <title>A genome reference for cultivated species of the human gut microbiota.</title>
        <authorList>
            <person name="Zou Y."/>
            <person name="Xue W."/>
            <person name="Luo G."/>
        </authorList>
    </citation>
    <scope>NUCLEOTIDE SEQUENCE [LARGE SCALE GENOMIC DNA]</scope>
    <source>
        <strain evidence="1 2">AM25-1</strain>
    </source>
</reference>